<comment type="function">
    <text evidence="8">Involved in the biosynthesis of lipid A, a phosphorylated glycolipid that anchors the lipopolysaccharide to the outer membrane of the cell.</text>
</comment>
<dbReference type="Gene3D" id="1.20.1180.10">
    <property type="entry name" value="Udp N-acetylglucosamine O-acyltransferase, C-terminal domain"/>
    <property type="match status" value="1"/>
</dbReference>
<accession>A0A3G9G813</accession>
<dbReference type="GO" id="GO:0008780">
    <property type="term" value="F:acyl-[acyl-carrier-protein]-UDP-N-acetylglucosamine O-acyltransferase activity"/>
    <property type="evidence" value="ECO:0007669"/>
    <property type="project" value="UniProtKB-UniRule"/>
</dbReference>
<dbReference type="PIRSF" id="PIRSF000456">
    <property type="entry name" value="UDP-GlcNAc_acltr"/>
    <property type="match status" value="1"/>
</dbReference>
<comment type="similarity">
    <text evidence="8">Belongs to the transferase hexapeptide repeat family. LpxA subfamily.</text>
</comment>
<evidence type="ECO:0000259" key="9">
    <source>
        <dbReference type="Pfam" id="PF13720"/>
    </source>
</evidence>
<dbReference type="EMBL" id="AP018828">
    <property type="protein sequence ID" value="BBF82135.1"/>
    <property type="molecule type" value="Genomic_DNA"/>
</dbReference>
<keyword evidence="6 8" id="KW-0443">Lipid metabolism</keyword>
<dbReference type="PANTHER" id="PTHR43480">
    <property type="entry name" value="ACYL-[ACYL-CARRIER-PROTEIN]--UDP-N-ACETYLGLUCOSAMINE O-ACYLTRANSFERASE"/>
    <property type="match status" value="1"/>
</dbReference>
<dbReference type="InterPro" id="IPR018357">
    <property type="entry name" value="Hexapep_transf_CS"/>
</dbReference>
<comment type="catalytic activity">
    <reaction evidence="8">
        <text>a (3R)-hydroxyacyl-[ACP] + UDP-N-acetyl-alpha-D-glucosamine = a UDP-3-O-[(3R)-3-hydroxyacyl]-N-acetyl-alpha-D-glucosamine + holo-[ACP]</text>
        <dbReference type="Rhea" id="RHEA:67812"/>
        <dbReference type="Rhea" id="RHEA-COMP:9685"/>
        <dbReference type="Rhea" id="RHEA-COMP:9945"/>
        <dbReference type="ChEBI" id="CHEBI:57705"/>
        <dbReference type="ChEBI" id="CHEBI:64479"/>
        <dbReference type="ChEBI" id="CHEBI:78827"/>
        <dbReference type="ChEBI" id="CHEBI:173225"/>
        <dbReference type="EC" id="2.3.1.129"/>
    </reaction>
</comment>
<gene>
    <name evidence="8" type="primary">lpxA</name>
    <name evidence="10" type="ORF">EM6_2762</name>
</gene>
<dbReference type="PROSITE" id="PS00101">
    <property type="entry name" value="HEXAPEP_TRANSFERASES"/>
    <property type="match status" value="1"/>
</dbReference>
<proteinExistence type="inferred from homology"/>
<dbReference type="AlphaFoldDB" id="A0A3G9G813"/>
<organism evidence="10 11">
    <name type="scientific">Asticcacaulis excentricus</name>
    <dbReference type="NCBI Taxonomy" id="78587"/>
    <lineage>
        <taxon>Bacteria</taxon>
        <taxon>Pseudomonadati</taxon>
        <taxon>Pseudomonadota</taxon>
        <taxon>Alphaproteobacteria</taxon>
        <taxon>Caulobacterales</taxon>
        <taxon>Caulobacteraceae</taxon>
        <taxon>Asticcacaulis</taxon>
    </lineage>
</organism>
<dbReference type="InterPro" id="IPR011004">
    <property type="entry name" value="Trimer_LpxA-like_sf"/>
</dbReference>
<dbReference type="InterPro" id="IPR029098">
    <property type="entry name" value="Acetyltransf_C"/>
</dbReference>
<dbReference type="InterPro" id="IPR001451">
    <property type="entry name" value="Hexapep"/>
</dbReference>
<evidence type="ECO:0000313" key="11">
    <source>
        <dbReference type="Proteomes" id="UP000278756"/>
    </source>
</evidence>
<dbReference type="RefSeq" id="WP_126423743.1">
    <property type="nucleotide sequence ID" value="NZ_AP018828.1"/>
</dbReference>
<sequence>MSIHPTAIIHEGAQLGEGVSVGPWCIVGPQAVLGDRVTLQASVVIEGHTEIGADCYVHPFAVLGGSPQHLAHKGEDTRLVVGERNQIREHVTMHTGTVKGGGVTKVGNDCLFMVGSHVAHDCVVGNNVVLANNASLGGHVKVGDFVFLGGLCGVHQFARIGRYSFVGGAAMVTKDVIPYGSVWGNHARLEGLNLVGLKRRGFSRDLILSLRTAYRMMFAPEGTFQERLDDVLENFSDIPQVVEIVQFIREDSNRPICLPVE</sequence>
<dbReference type="CDD" id="cd03351">
    <property type="entry name" value="LbH_UDP-GlcNAc_AT"/>
    <property type="match status" value="1"/>
</dbReference>
<dbReference type="HAMAP" id="MF_00387">
    <property type="entry name" value="LpxA"/>
    <property type="match status" value="1"/>
</dbReference>
<keyword evidence="3 8" id="KW-0441">Lipid A biosynthesis</keyword>
<dbReference type="PANTHER" id="PTHR43480:SF1">
    <property type="entry name" value="ACYL-[ACYL-CARRIER-PROTEIN]--UDP-N-ACETYLGLUCOSAMINE O-ACYLTRANSFERASE, MITOCHONDRIAL-RELATED"/>
    <property type="match status" value="1"/>
</dbReference>
<evidence type="ECO:0000256" key="8">
    <source>
        <dbReference type="HAMAP-Rule" id="MF_00387"/>
    </source>
</evidence>
<comment type="pathway">
    <text evidence="8">Glycolipid biosynthesis; lipid IV(A) biosynthesis; lipid IV(A) from (3R)-3-hydroxytetradecanoyl-[acyl-carrier-protein] and UDP-N-acetyl-alpha-D-glucosamine: step 1/6.</text>
</comment>
<evidence type="ECO:0000256" key="3">
    <source>
        <dbReference type="ARBA" id="ARBA00022556"/>
    </source>
</evidence>
<reference evidence="11" key="1">
    <citation type="journal article" date="2017" name="Biotechnol. Biofuels">
        <title>Evaluation of environmental bacterial communities as a factor affecting the growth of duckweed Lemna minor.</title>
        <authorList>
            <person name="Ishizawa H."/>
            <person name="Kuroda M."/>
            <person name="Morikawa M."/>
            <person name="Ike M."/>
        </authorList>
    </citation>
    <scope>NUCLEOTIDE SEQUENCE [LARGE SCALE GENOMIC DNA]</scope>
    <source>
        <strain evidence="11">M6</strain>
    </source>
</reference>
<dbReference type="GO" id="GO:0009245">
    <property type="term" value="P:lipid A biosynthetic process"/>
    <property type="evidence" value="ECO:0007669"/>
    <property type="project" value="UniProtKB-UniRule"/>
</dbReference>
<evidence type="ECO:0000256" key="1">
    <source>
        <dbReference type="ARBA" id="ARBA00022490"/>
    </source>
</evidence>
<dbReference type="NCBIfam" id="TIGR01852">
    <property type="entry name" value="lipid_A_lpxA"/>
    <property type="match status" value="1"/>
</dbReference>
<dbReference type="Proteomes" id="UP000278756">
    <property type="component" value="Chromosome 2"/>
</dbReference>
<dbReference type="Pfam" id="PF13720">
    <property type="entry name" value="Acetyltransf_11"/>
    <property type="match status" value="1"/>
</dbReference>
<dbReference type="SUPFAM" id="SSF51161">
    <property type="entry name" value="Trimeric LpxA-like enzymes"/>
    <property type="match status" value="1"/>
</dbReference>
<keyword evidence="5 8" id="KW-0677">Repeat</keyword>
<protein>
    <recommendedName>
        <fullName evidence="8">Acyl-[acyl-carrier-protein]--UDP-N-acetylglucosamine O-acyltransferase</fullName>
        <shortName evidence="8">UDP-N-acetylglucosamine acyltransferase</shortName>
        <ecNumber evidence="8">2.3.1.129</ecNumber>
    </recommendedName>
</protein>
<dbReference type="Gene3D" id="2.160.10.10">
    <property type="entry name" value="Hexapeptide repeat proteins"/>
    <property type="match status" value="1"/>
</dbReference>
<evidence type="ECO:0000256" key="7">
    <source>
        <dbReference type="ARBA" id="ARBA00023315"/>
    </source>
</evidence>
<feature type="domain" description="UDP N-acetylglucosamine O-acyltransferase C-terminal" evidence="9">
    <location>
        <begin position="175"/>
        <end position="257"/>
    </location>
</feature>
<dbReference type="NCBIfam" id="NF003657">
    <property type="entry name" value="PRK05289.1"/>
    <property type="match status" value="1"/>
</dbReference>
<dbReference type="GO" id="GO:0016020">
    <property type="term" value="C:membrane"/>
    <property type="evidence" value="ECO:0007669"/>
    <property type="project" value="GOC"/>
</dbReference>
<keyword evidence="4 8" id="KW-0808">Transferase</keyword>
<evidence type="ECO:0000256" key="2">
    <source>
        <dbReference type="ARBA" id="ARBA00022516"/>
    </source>
</evidence>
<dbReference type="Pfam" id="PF00132">
    <property type="entry name" value="Hexapep"/>
    <property type="match status" value="2"/>
</dbReference>
<keyword evidence="7 8" id="KW-0012">Acyltransferase</keyword>
<dbReference type="InterPro" id="IPR010137">
    <property type="entry name" value="Lipid_A_LpxA"/>
</dbReference>
<name>A0A3G9G813_9CAUL</name>
<dbReference type="InterPro" id="IPR037157">
    <property type="entry name" value="Acetyltransf_C_sf"/>
</dbReference>
<dbReference type="UniPathway" id="UPA00359">
    <property type="reaction ID" value="UER00477"/>
</dbReference>
<comment type="subcellular location">
    <subcellularLocation>
        <location evidence="8">Cytoplasm</location>
    </subcellularLocation>
</comment>
<evidence type="ECO:0000313" key="10">
    <source>
        <dbReference type="EMBL" id="BBF82135.1"/>
    </source>
</evidence>
<evidence type="ECO:0000256" key="5">
    <source>
        <dbReference type="ARBA" id="ARBA00022737"/>
    </source>
</evidence>
<comment type="subunit">
    <text evidence="8">Homotrimer.</text>
</comment>
<reference evidence="11" key="2">
    <citation type="journal article" date="2017" name="Plant Physiol. Biochem.">
        <title>Differential oxidative and antioxidative response of duckweed Lemna minor toward plant growth promoting/inhibiting bacteria.</title>
        <authorList>
            <person name="Ishizawa H."/>
            <person name="Kuroda M."/>
            <person name="Morikawa M."/>
            <person name="Ike M."/>
        </authorList>
    </citation>
    <scope>NUCLEOTIDE SEQUENCE [LARGE SCALE GENOMIC DNA]</scope>
    <source>
        <strain evidence="11">M6</strain>
    </source>
</reference>
<dbReference type="GO" id="GO:0005737">
    <property type="term" value="C:cytoplasm"/>
    <property type="evidence" value="ECO:0007669"/>
    <property type="project" value="UniProtKB-SubCell"/>
</dbReference>
<keyword evidence="2 8" id="KW-0444">Lipid biosynthesis</keyword>
<dbReference type="OrthoDB" id="9807278at2"/>
<evidence type="ECO:0000256" key="4">
    <source>
        <dbReference type="ARBA" id="ARBA00022679"/>
    </source>
</evidence>
<dbReference type="EC" id="2.3.1.129" evidence="8"/>
<evidence type="ECO:0000256" key="6">
    <source>
        <dbReference type="ARBA" id="ARBA00023098"/>
    </source>
</evidence>
<keyword evidence="1 8" id="KW-0963">Cytoplasm</keyword>